<organism evidence="2 3">
    <name type="scientific">Fictibacillus barbaricus</name>
    <dbReference type="NCBI Taxonomy" id="182136"/>
    <lineage>
        <taxon>Bacteria</taxon>
        <taxon>Bacillati</taxon>
        <taxon>Bacillota</taxon>
        <taxon>Bacilli</taxon>
        <taxon>Bacillales</taxon>
        <taxon>Fictibacillaceae</taxon>
        <taxon>Fictibacillus</taxon>
    </lineage>
</organism>
<evidence type="ECO:0000313" key="3">
    <source>
        <dbReference type="Proteomes" id="UP001258181"/>
    </source>
</evidence>
<keyword evidence="1" id="KW-1133">Transmembrane helix</keyword>
<keyword evidence="3" id="KW-1185">Reference proteome</keyword>
<feature type="transmembrane region" description="Helical" evidence="1">
    <location>
        <begin position="30"/>
        <end position="48"/>
    </location>
</feature>
<reference evidence="2 3" key="1">
    <citation type="submission" date="2023-07" db="EMBL/GenBank/DDBJ databases">
        <title>Sorghum-associated microbial communities from plants grown in Nebraska, USA.</title>
        <authorList>
            <person name="Schachtman D."/>
        </authorList>
    </citation>
    <scope>NUCLEOTIDE SEQUENCE [LARGE SCALE GENOMIC DNA]</scope>
    <source>
        <strain evidence="2 3">BE211</strain>
    </source>
</reference>
<keyword evidence="1" id="KW-0472">Membrane</keyword>
<name>A0ABU1TV57_9BACL</name>
<dbReference type="EMBL" id="JAVDWA010000001">
    <property type="protein sequence ID" value="MDR7071088.1"/>
    <property type="molecule type" value="Genomic_DNA"/>
</dbReference>
<dbReference type="RefSeq" id="WP_310255443.1">
    <property type="nucleotide sequence ID" value="NZ_JAVDWA010000001.1"/>
</dbReference>
<evidence type="ECO:0000313" key="2">
    <source>
        <dbReference type="EMBL" id="MDR7071088.1"/>
    </source>
</evidence>
<comment type="caution">
    <text evidence="2">The sequence shown here is derived from an EMBL/GenBank/DDBJ whole genome shotgun (WGS) entry which is preliminary data.</text>
</comment>
<protein>
    <submittedName>
        <fullName evidence="2">Uncharacterized protein</fullName>
    </submittedName>
</protein>
<keyword evidence="1" id="KW-0812">Transmembrane</keyword>
<accession>A0ABU1TV57</accession>
<sequence length="49" mass="5716">MYIHETDLRKKTFDELFSPEVDNLEKNHLIHNYSLAILGIAAILISKLF</sequence>
<evidence type="ECO:0000256" key="1">
    <source>
        <dbReference type="SAM" id="Phobius"/>
    </source>
</evidence>
<dbReference type="Proteomes" id="UP001258181">
    <property type="component" value="Unassembled WGS sequence"/>
</dbReference>
<gene>
    <name evidence="2" type="ORF">J2X07_000063</name>
</gene>
<proteinExistence type="predicted"/>